<dbReference type="SUPFAM" id="SSF50715">
    <property type="entry name" value="Ribosomal protein L25-like"/>
    <property type="match status" value="1"/>
</dbReference>
<evidence type="ECO:0000259" key="2">
    <source>
        <dbReference type="Pfam" id="PF20974"/>
    </source>
</evidence>
<dbReference type="InterPro" id="IPR020056">
    <property type="entry name" value="Rbsml_bL25/Gln-tRNA_synth_N"/>
</dbReference>
<evidence type="ECO:0000313" key="4">
    <source>
        <dbReference type="Proteomes" id="UP000224567"/>
    </source>
</evidence>
<keyword evidence="4" id="KW-1185">Reference proteome</keyword>
<sequence>MVGIQKKVNGSYNLNVEVEDENENMVEIQNGILDKNLAELDDWLGDLNPESKVVIQNAYVVPSVSKAALGDRFQFERLGYFAVDKDSTL</sequence>
<reference evidence="3 4" key="1">
    <citation type="journal article" date="2017" name="Genome Biol.">
        <title>New reference genome sequences of hot pepper reveal the massive evolution of plant disease-resistance genes by retroduplication.</title>
        <authorList>
            <person name="Kim S."/>
            <person name="Park J."/>
            <person name="Yeom S.I."/>
            <person name="Kim Y.M."/>
            <person name="Seo E."/>
            <person name="Kim K.T."/>
            <person name="Kim M.S."/>
            <person name="Lee J.M."/>
            <person name="Cheong K."/>
            <person name="Shin H.S."/>
            <person name="Kim S.B."/>
            <person name="Han K."/>
            <person name="Lee J."/>
            <person name="Park M."/>
            <person name="Lee H.A."/>
            <person name="Lee H.Y."/>
            <person name="Lee Y."/>
            <person name="Oh S."/>
            <person name="Lee J.H."/>
            <person name="Choi E."/>
            <person name="Choi E."/>
            <person name="Lee S.E."/>
            <person name="Jeon J."/>
            <person name="Kim H."/>
            <person name="Choi G."/>
            <person name="Song H."/>
            <person name="Lee J."/>
            <person name="Lee S.C."/>
            <person name="Kwon J.K."/>
            <person name="Lee H.Y."/>
            <person name="Koo N."/>
            <person name="Hong Y."/>
            <person name="Kim R.W."/>
            <person name="Kang W.H."/>
            <person name="Huh J.H."/>
            <person name="Kang B.C."/>
            <person name="Yang T.J."/>
            <person name="Lee Y.H."/>
            <person name="Bennetzen J.L."/>
            <person name="Choi D."/>
        </authorList>
    </citation>
    <scope>NUCLEOTIDE SEQUENCE [LARGE SCALE GENOMIC DNA]</scope>
    <source>
        <strain evidence="4">cv. PBC81</strain>
    </source>
</reference>
<dbReference type="InterPro" id="IPR049437">
    <property type="entry name" value="tRNA-synt_1c_C2"/>
</dbReference>
<dbReference type="AlphaFoldDB" id="A0A2G2WKE5"/>
<evidence type="ECO:0000313" key="3">
    <source>
        <dbReference type="EMBL" id="PHT45701.1"/>
    </source>
</evidence>
<dbReference type="STRING" id="33114.A0A2G2WKE5"/>
<gene>
    <name evidence="3" type="ORF">CQW23_14859</name>
</gene>
<evidence type="ECO:0000256" key="1">
    <source>
        <dbReference type="ARBA" id="ARBA00022917"/>
    </source>
</evidence>
<dbReference type="GO" id="GO:0006412">
    <property type="term" value="P:translation"/>
    <property type="evidence" value="ECO:0007669"/>
    <property type="project" value="UniProtKB-KW"/>
</dbReference>
<name>A0A2G2WKE5_CAPBA</name>
<dbReference type="OrthoDB" id="10250478at2759"/>
<dbReference type="Proteomes" id="UP000224567">
    <property type="component" value="Unassembled WGS sequence"/>
</dbReference>
<reference evidence="4" key="2">
    <citation type="journal article" date="2017" name="J. Anim. Genet.">
        <title>Multiple reference genome sequences of hot pepper reveal the massive evolution of plant disease resistance genes by retroduplication.</title>
        <authorList>
            <person name="Kim S."/>
            <person name="Park J."/>
            <person name="Yeom S.-I."/>
            <person name="Kim Y.-M."/>
            <person name="Seo E."/>
            <person name="Kim K.-T."/>
            <person name="Kim M.-S."/>
            <person name="Lee J.M."/>
            <person name="Cheong K."/>
            <person name="Shin H.-S."/>
            <person name="Kim S.-B."/>
            <person name="Han K."/>
            <person name="Lee J."/>
            <person name="Park M."/>
            <person name="Lee H.-A."/>
            <person name="Lee H.-Y."/>
            <person name="Lee Y."/>
            <person name="Oh S."/>
            <person name="Lee J.H."/>
            <person name="Choi E."/>
            <person name="Choi E."/>
            <person name="Lee S.E."/>
            <person name="Jeon J."/>
            <person name="Kim H."/>
            <person name="Choi G."/>
            <person name="Song H."/>
            <person name="Lee J."/>
            <person name="Lee S.-C."/>
            <person name="Kwon J.-K."/>
            <person name="Lee H.-Y."/>
            <person name="Koo N."/>
            <person name="Hong Y."/>
            <person name="Kim R.W."/>
            <person name="Kang W.-H."/>
            <person name="Huh J.H."/>
            <person name="Kang B.-C."/>
            <person name="Yang T.-J."/>
            <person name="Lee Y.-H."/>
            <person name="Bennetzen J.L."/>
            <person name="Choi D."/>
        </authorList>
    </citation>
    <scope>NUCLEOTIDE SEQUENCE [LARGE SCALE GENOMIC DNA]</scope>
    <source>
        <strain evidence="4">cv. PBC81</strain>
    </source>
</reference>
<dbReference type="EMBL" id="MLFT02000006">
    <property type="protein sequence ID" value="PHT45701.1"/>
    <property type="molecule type" value="Genomic_DNA"/>
</dbReference>
<comment type="caution">
    <text evidence="3">The sequence shown here is derived from an EMBL/GenBank/DDBJ whole genome shotgun (WGS) entry which is preliminary data.</text>
</comment>
<protein>
    <recommendedName>
        <fullName evidence="2">tRNA synthetases class I (E and Q) anti-codon binding domain-containing protein</fullName>
    </recommendedName>
</protein>
<dbReference type="Gene3D" id="2.40.240.10">
    <property type="entry name" value="Ribosomal Protein L25, Chain P"/>
    <property type="match status" value="1"/>
</dbReference>
<feature type="domain" description="tRNA synthetases class I (E and Q) anti-codon binding" evidence="2">
    <location>
        <begin position="35"/>
        <end position="84"/>
    </location>
</feature>
<accession>A0A2G2WKE5</accession>
<dbReference type="Pfam" id="PF20974">
    <property type="entry name" value="tRNA-synt_1c_C2"/>
    <property type="match status" value="1"/>
</dbReference>
<organism evidence="3 4">
    <name type="scientific">Capsicum baccatum</name>
    <name type="common">Peruvian pepper</name>
    <dbReference type="NCBI Taxonomy" id="33114"/>
    <lineage>
        <taxon>Eukaryota</taxon>
        <taxon>Viridiplantae</taxon>
        <taxon>Streptophyta</taxon>
        <taxon>Embryophyta</taxon>
        <taxon>Tracheophyta</taxon>
        <taxon>Spermatophyta</taxon>
        <taxon>Magnoliopsida</taxon>
        <taxon>eudicotyledons</taxon>
        <taxon>Gunneridae</taxon>
        <taxon>Pentapetalae</taxon>
        <taxon>asterids</taxon>
        <taxon>lamiids</taxon>
        <taxon>Solanales</taxon>
        <taxon>Solanaceae</taxon>
        <taxon>Solanoideae</taxon>
        <taxon>Capsiceae</taxon>
        <taxon>Capsicum</taxon>
    </lineage>
</organism>
<proteinExistence type="predicted"/>
<keyword evidence="1" id="KW-0648">Protein biosynthesis</keyword>
<dbReference type="InterPro" id="IPR011035">
    <property type="entry name" value="Ribosomal_bL25/Gln-tRNA_synth"/>
</dbReference>